<dbReference type="STRING" id="1839936.SBU_000744"/>
<sequence length="435" mass="46614">MLDVMERGLAALMREGYEGEAFGMRTRFTSIRIEDGRISGLDGGEVLGIGIRCAISGKVGFSYTTDPQRIEGCVKEAIKLAKVAGSDFRGFPDRSSDYPSVDGIFDPDILEFDPDRGVEYATMLIDAAKEVDGRIDVTGGEFSVSSASSWIVNSNGVEVCENSTSVGASVSVALGEVAAWQEQEARLLAMIDCERIGREAALLAVRSQNPVKIETGIRPVILMPAAISSLLSYTTINHLLAESVQEMRSPYRDKVGEEVMSPLLSITDDGRLNNGVGSGIFDGEGVPTQRTVLVEEGVLKGFLYDTYTARKDGVESTGNATRTFDTTPAVGPTNFIIEPGTASGEDLITEVQDGILVTDLIGAHTASRTSGEFSLLVHNGFRIESGEMTDPIRQVMISGSTVDLLRNVSLIGSDTRQYGAVVSPSILFEDVQVTQ</sequence>
<protein>
    <submittedName>
        <fullName evidence="4">Peptidase C69</fullName>
    </submittedName>
</protein>
<evidence type="ECO:0000313" key="4">
    <source>
        <dbReference type="EMBL" id="OFV66202.1"/>
    </source>
</evidence>
<evidence type="ECO:0000313" key="5">
    <source>
        <dbReference type="Proteomes" id="UP000185779"/>
    </source>
</evidence>
<dbReference type="AlphaFoldDB" id="A0A1F2P5D5"/>
<dbReference type="GO" id="GO:0008237">
    <property type="term" value="F:metallopeptidase activity"/>
    <property type="evidence" value="ECO:0007669"/>
    <property type="project" value="InterPro"/>
</dbReference>
<evidence type="ECO:0000259" key="2">
    <source>
        <dbReference type="Pfam" id="PF19289"/>
    </source>
</evidence>
<dbReference type="Proteomes" id="UP000185779">
    <property type="component" value="Unassembled WGS sequence"/>
</dbReference>
<dbReference type="Gene3D" id="3.30.2290.10">
    <property type="entry name" value="PmbA/TldD superfamily"/>
    <property type="match status" value="1"/>
</dbReference>
<dbReference type="PANTHER" id="PTHR43421:SF1">
    <property type="entry name" value="METALLOPROTEASE PMBA"/>
    <property type="match status" value="1"/>
</dbReference>
<evidence type="ECO:0000259" key="1">
    <source>
        <dbReference type="Pfam" id="PF01523"/>
    </source>
</evidence>
<dbReference type="InterPro" id="IPR045570">
    <property type="entry name" value="Metalloprtase-TldD/E_cen_dom"/>
</dbReference>
<dbReference type="GO" id="GO:0005829">
    <property type="term" value="C:cytosol"/>
    <property type="evidence" value="ECO:0007669"/>
    <property type="project" value="TreeGrafter"/>
</dbReference>
<keyword evidence="5" id="KW-1185">Reference proteome</keyword>
<dbReference type="InterPro" id="IPR035068">
    <property type="entry name" value="TldD/PmbA_N"/>
</dbReference>
<comment type="caution">
    <text evidence="4">The sequence shown here is derived from an EMBL/GenBank/DDBJ whole genome shotgun (WGS) entry which is preliminary data.</text>
</comment>
<dbReference type="PANTHER" id="PTHR43421">
    <property type="entry name" value="METALLOPROTEASE PMBA"/>
    <property type="match status" value="1"/>
</dbReference>
<feature type="domain" description="Metalloprotease TldD/E C-terminal" evidence="2">
    <location>
        <begin position="218"/>
        <end position="434"/>
    </location>
</feature>
<dbReference type="InterPro" id="IPR036059">
    <property type="entry name" value="TldD/PmbA_sf"/>
</dbReference>
<dbReference type="Pfam" id="PF19290">
    <property type="entry name" value="PmbA_TldD_2nd"/>
    <property type="match status" value="1"/>
</dbReference>
<gene>
    <name evidence="4" type="ORF">SBU_000744</name>
</gene>
<dbReference type="EMBL" id="LYOR01000003">
    <property type="protein sequence ID" value="OFV66202.1"/>
    <property type="molecule type" value="Genomic_DNA"/>
</dbReference>
<organism evidence="4 5">
    <name type="scientific">Candidatus Syntropharchaeum butanivorans</name>
    <dbReference type="NCBI Taxonomy" id="1839936"/>
    <lineage>
        <taxon>Archaea</taxon>
        <taxon>Methanobacteriati</taxon>
        <taxon>Methanobacteriota</taxon>
        <taxon>Stenosarchaea group</taxon>
        <taxon>Methanomicrobia</taxon>
        <taxon>Methanosarcinales</taxon>
        <taxon>ANME-2 cluster</taxon>
        <taxon>Candidatus Syntropharchaeum</taxon>
    </lineage>
</organism>
<dbReference type="InterPro" id="IPR047657">
    <property type="entry name" value="PmbA"/>
</dbReference>
<evidence type="ECO:0000259" key="3">
    <source>
        <dbReference type="Pfam" id="PF19290"/>
    </source>
</evidence>
<accession>A0A1F2P5D5</accession>
<dbReference type="InterPro" id="IPR002510">
    <property type="entry name" value="Metalloprtase-TldD/E_N"/>
</dbReference>
<dbReference type="Pfam" id="PF01523">
    <property type="entry name" value="PmbA_TldD_1st"/>
    <property type="match status" value="1"/>
</dbReference>
<dbReference type="GO" id="GO:0006508">
    <property type="term" value="P:proteolysis"/>
    <property type="evidence" value="ECO:0007669"/>
    <property type="project" value="InterPro"/>
</dbReference>
<feature type="domain" description="Metalloprotease TldD/E central" evidence="3">
    <location>
        <begin position="108"/>
        <end position="207"/>
    </location>
</feature>
<reference evidence="4" key="1">
    <citation type="submission" date="2016-05" db="EMBL/GenBank/DDBJ databases">
        <title>Microbial consortia oxidize butane by reversing methanogenesis.</title>
        <authorList>
            <person name="Laso-Perez R."/>
            <person name="Richter M."/>
            <person name="Wegener G."/>
            <person name="Musat F."/>
        </authorList>
    </citation>
    <scope>NUCLEOTIDE SEQUENCE [LARGE SCALE GENOMIC DNA]</scope>
    <source>
        <strain evidence="4">BOX1</strain>
    </source>
</reference>
<feature type="domain" description="Metalloprotease TldD/E N-terminal" evidence="1">
    <location>
        <begin position="20"/>
        <end position="81"/>
    </location>
</feature>
<proteinExistence type="predicted"/>
<name>A0A1F2P5D5_9EURY</name>
<dbReference type="SUPFAM" id="SSF111283">
    <property type="entry name" value="Putative modulator of DNA gyrase, PmbA/TldD"/>
    <property type="match status" value="1"/>
</dbReference>
<dbReference type="Pfam" id="PF19289">
    <property type="entry name" value="PmbA_TldD_3rd"/>
    <property type="match status" value="1"/>
</dbReference>
<dbReference type="InterPro" id="IPR045569">
    <property type="entry name" value="Metalloprtase-TldD/E_C"/>
</dbReference>